<feature type="domain" description="Histidine kinase" evidence="11">
    <location>
        <begin position="265"/>
        <end position="468"/>
    </location>
</feature>
<feature type="transmembrane region" description="Helical" evidence="10">
    <location>
        <begin position="168"/>
        <end position="190"/>
    </location>
</feature>
<dbReference type="PROSITE" id="PS50109">
    <property type="entry name" value="HIS_KIN"/>
    <property type="match status" value="1"/>
</dbReference>
<accession>A0A0F6RAI7</accession>
<dbReference type="InterPro" id="IPR004358">
    <property type="entry name" value="Sig_transdc_His_kin-like_C"/>
</dbReference>
<dbReference type="InterPro" id="IPR003594">
    <property type="entry name" value="HATPase_dom"/>
</dbReference>
<keyword evidence="7" id="KW-0418">Kinase</keyword>
<dbReference type="Gene3D" id="3.30.565.10">
    <property type="entry name" value="Histidine kinase-like ATPase, C-terminal domain"/>
    <property type="match status" value="1"/>
</dbReference>
<dbReference type="InterPro" id="IPR036890">
    <property type="entry name" value="HATPase_C_sf"/>
</dbReference>
<evidence type="ECO:0000256" key="10">
    <source>
        <dbReference type="SAM" id="Phobius"/>
    </source>
</evidence>
<keyword evidence="5" id="KW-0808">Transferase</keyword>
<dbReference type="InterPro" id="IPR005467">
    <property type="entry name" value="His_kinase_dom"/>
</dbReference>
<gene>
    <name evidence="12" type="primary">aioS</name>
</gene>
<protein>
    <recommendedName>
        <fullName evidence="3">histidine kinase</fullName>
        <ecNumber evidence="3">2.7.13.3</ecNumber>
    </recommendedName>
</protein>
<dbReference type="PANTHER" id="PTHR45436">
    <property type="entry name" value="SENSOR HISTIDINE KINASE YKOH"/>
    <property type="match status" value="1"/>
</dbReference>
<dbReference type="SMART" id="SM00387">
    <property type="entry name" value="HATPase_c"/>
    <property type="match status" value="1"/>
</dbReference>
<evidence type="ECO:0000256" key="2">
    <source>
        <dbReference type="ARBA" id="ARBA00004370"/>
    </source>
</evidence>
<dbReference type="AlphaFoldDB" id="A0A0F6RAI7"/>
<dbReference type="EC" id="2.7.13.3" evidence="3"/>
<keyword evidence="4" id="KW-0597">Phosphoprotein</keyword>
<keyword evidence="6 10" id="KW-0812">Transmembrane</keyword>
<dbReference type="CDD" id="cd00082">
    <property type="entry name" value="HisKA"/>
    <property type="match status" value="1"/>
</dbReference>
<dbReference type="InterPro" id="IPR003661">
    <property type="entry name" value="HisK_dim/P_dom"/>
</dbReference>
<dbReference type="SMART" id="SM00388">
    <property type="entry name" value="HisKA"/>
    <property type="match status" value="1"/>
</dbReference>
<dbReference type="SUPFAM" id="SSF47384">
    <property type="entry name" value="Homodimeric domain of signal transducing histidine kinase"/>
    <property type="match status" value="1"/>
</dbReference>
<feature type="transmembrane region" description="Helical" evidence="10">
    <location>
        <begin position="12"/>
        <end position="38"/>
    </location>
</feature>
<dbReference type="InterPro" id="IPR050428">
    <property type="entry name" value="TCS_sensor_his_kinase"/>
</dbReference>
<evidence type="ECO:0000256" key="4">
    <source>
        <dbReference type="ARBA" id="ARBA00022553"/>
    </source>
</evidence>
<evidence type="ECO:0000259" key="11">
    <source>
        <dbReference type="PROSITE" id="PS50109"/>
    </source>
</evidence>
<evidence type="ECO:0000256" key="8">
    <source>
        <dbReference type="ARBA" id="ARBA00022989"/>
    </source>
</evidence>
<evidence type="ECO:0000256" key="1">
    <source>
        <dbReference type="ARBA" id="ARBA00000085"/>
    </source>
</evidence>
<dbReference type="Pfam" id="PF02518">
    <property type="entry name" value="HATPase_c"/>
    <property type="match status" value="1"/>
</dbReference>
<keyword evidence="8 10" id="KW-1133">Transmembrane helix</keyword>
<reference evidence="12" key="1">
    <citation type="journal article" date="2015" name="Environ. Sci. Technol.">
        <title>Anaerobic arsenite oxidation by an autotrophic arsenite-oxidizing bacterium from an arsenic-contaminated paddy soil.</title>
        <authorList>
            <person name="Zhang J."/>
            <person name="Zhou W."/>
            <person name="Liu B."/>
            <person name="He J."/>
            <person name="Shen Q."/>
            <person name="Zhao F.J."/>
        </authorList>
    </citation>
    <scope>NUCLEOTIDE SEQUENCE</scope>
    <source>
        <strain evidence="12">SY</strain>
    </source>
</reference>
<evidence type="ECO:0000256" key="5">
    <source>
        <dbReference type="ARBA" id="ARBA00022679"/>
    </source>
</evidence>
<evidence type="ECO:0000256" key="6">
    <source>
        <dbReference type="ARBA" id="ARBA00022692"/>
    </source>
</evidence>
<evidence type="ECO:0000313" key="12">
    <source>
        <dbReference type="EMBL" id="AKE49359.1"/>
    </source>
</evidence>
<comment type="catalytic activity">
    <reaction evidence="1">
        <text>ATP + protein L-histidine = ADP + protein N-phospho-L-histidine.</text>
        <dbReference type="EC" id="2.7.13.3"/>
    </reaction>
</comment>
<keyword evidence="9 10" id="KW-0472">Membrane</keyword>
<dbReference type="GO" id="GO:0000155">
    <property type="term" value="F:phosphorelay sensor kinase activity"/>
    <property type="evidence" value="ECO:0007669"/>
    <property type="project" value="InterPro"/>
</dbReference>
<dbReference type="Pfam" id="PF00512">
    <property type="entry name" value="HisKA"/>
    <property type="match status" value="1"/>
</dbReference>
<name>A0A0F6RAI7_9RHOB</name>
<comment type="subcellular location">
    <subcellularLocation>
        <location evidence="2">Membrane</location>
    </subcellularLocation>
</comment>
<proteinExistence type="predicted"/>
<organism evidence="12">
    <name type="scientific">Paracoccus sp. SY</name>
    <dbReference type="NCBI Taxonomy" id="1330255"/>
    <lineage>
        <taxon>Bacteria</taxon>
        <taxon>Pseudomonadati</taxon>
        <taxon>Pseudomonadota</taxon>
        <taxon>Alphaproteobacteria</taxon>
        <taxon>Rhodobacterales</taxon>
        <taxon>Paracoccaceae</taxon>
        <taxon>Paracoccus</taxon>
    </lineage>
</organism>
<dbReference type="GO" id="GO:0016020">
    <property type="term" value="C:membrane"/>
    <property type="evidence" value="ECO:0007669"/>
    <property type="project" value="UniProtKB-SubCell"/>
</dbReference>
<dbReference type="PANTHER" id="PTHR45436:SF5">
    <property type="entry name" value="SENSOR HISTIDINE KINASE TRCS"/>
    <property type="match status" value="1"/>
</dbReference>
<dbReference type="InterPro" id="IPR036097">
    <property type="entry name" value="HisK_dim/P_sf"/>
</dbReference>
<evidence type="ECO:0000256" key="9">
    <source>
        <dbReference type="ARBA" id="ARBA00023136"/>
    </source>
</evidence>
<sequence>MAWSGLPLTIRVPLIAAGLMVLVGVVASHQVMSVLGGVQEDRLRELARLHVDALTVALGPAVLRRDVWEVYDTLDRATQALAGRRMVLTVVADEEGRVIAASDPFRAPVDSALDPFLADVQTLEGLSLAGDDDHIRLQADLRYQGRKAGQILLELNVADLVAERRRMLLLLLLGNALATAALATSGYVVVRRMLRPVSALSAHISSSGNTPQAIPEERFPKGDQELTRLFQNYNTMSNAALARAEAERRLAERERFVSLGRLSSSLAHEINNPLGGLLNATDTLRTYADRPDVVRDAAALLDRGLRHLRDVTRATLDHNRQDRQGLPLTPEDFDDLRVLFEPETLRQGQGLSWETDLPPSILLAWPAAPIRQVVLNLLLNAATAAGAGGKVSLTIALKGNMLELVVSDSGPGLDQAAQARLLSDDPVQPGGGVGLRLVRELVRGQDGSVAYARVREQTEIRVLLPAKGQI</sequence>
<dbReference type="Gene3D" id="1.10.287.130">
    <property type="match status" value="1"/>
</dbReference>
<evidence type="ECO:0000256" key="7">
    <source>
        <dbReference type="ARBA" id="ARBA00022777"/>
    </source>
</evidence>
<dbReference type="PRINTS" id="PR00344">
    <property type="entry name" value="BCTRLSENSOR"/>
</dbReference>
<evidence type="ECO:0000256" key="3">
    <source>
        <dbReference type="ARBA" id="ARBA00012438"/>
    </source>
</evidence>
<dbReference type="EMBL" id="KP881606">
    <property type="protein sequence ID" value="AKE49359.1"/>
    <property type="molecule type" value="Genomic_DNA"/>
</dbReference>
<dbReference type="SUPFAM" id="SSF55874">
    <property type="entry name" value="ATPase domain of HSP90 chaperone/DNA topoisomerase II/histidine kinase"/>
    <property type="match status" value="1"/>
</dbReference>
<dbReference type="OrthoDB" id="7818322at2"/>